<dbReference type="InterPro" id="IPR003018">
    <property type="entry name" value="GAF"/>
</dbReference>
<reference evidence="11 12" key="1">
    <citation type="submission" date="2017-07" db="EMBL/GenBank/DDBJ databases">
        <authorList>
            <person name="Sun Z.S."/>
            <person name="Albrecht U."/>
            <person name="Echele G."/>
            <person name="Lee C.C."/>
        </authorList>
    </citation>
    <scope>NUCLEOTIDE SEQUENCE [LARGE SCALE GENOMIC DNA]</scope>
    <source>
        <strain evidence="11 12">CGMCC 1.12672</strain>
    </source>
</reference>
<accession>A0A285R4N4</accession>
<evidence type="ECO:0000259" key="9">
    <source>
        <dbReference type="PROSITE" id="PS50112"/>
    </source>
</evidence>
<evidence type="ECO:0000256" key="5">
    <source>
        <dbReference type="ARBA" id="ARBA00022777"/>
    </source>
</evidence>
<dbReference type="EMBL" id="OBMI01000003">
    <property type="protein sequence ID" value="SOB87317.1"/>
    <property type="molecule type" value="Genomic_DNA"/>
</dbReference>
<dbReference type="RefSeq" id="WP_218838901.1">
    <property type="nucleotide sequence ID" value="NZ_OBMI01000003.1"/>
</dbReference>
<feature type="domain" description="Response regulatory" evidence="8">
    <location>
        <begin position="1137"/>
        <end position="1247"/>
    </location>
</feature>
<dbReference type="SUPFAM" id="SSF47384">
    <property type="entry name" value="Homodimeric domain of signal transducing histidine kinase"/>
    <property type="match status" value="1"/>
</dbReference>
<dbReference type="PRINTS" id="PR00344">
    <property type="entry name" value="BCTRLSENSOR"/>
</dbReference>
<dbReference type="NCBIfam" id="TIGR00229">
    <property type="entry name" value="sensory_box"/>
    <property type="match status" value="3"/>
</dbReference>
<evidence type="ECO:0000313" key="11">
    <source>
        <dbReference type="EMBL" id="SOB87317.1"/>
    </source>
</evidence>
<dbReference type="Pfam" id="PF08447">
    <property type="entry name" value="PAS_3"/>
    <property type="match status" value="2"/>
</dbReference>
<keyword evidence="5" id="KW-0418">Kinase</keyword>
<dbReference type="CDD" id="cd00130">
    <property type="entry name" value="PAS"/>
    <property type="match status" value="2"/>
</dbReference>
<dbReference type="InterPro" id="IPR001610">
    <property type="entry name" value="PAC"/>
</dbReference>
<dbReference type="Gene3D" id="3.30.565.10">
    <property type="entry name" value="Histidine kinase-like ATPase, C-terminal domain"/>
    <property type="match status" value="1"/>
</dbReference>
<dbReference type="Gene3D" id="3.30.450.40">
    <property type="match status" value="2"/>
</dbReference>
<keyword evidence="3 6" id="KW-0597">Phosphoprotein</keyword>
<dbReference type="SMART" id="SM00388">
    <property type="entry name" value="HisKA"/>
    <property type="match status" value="1"/>
</dbReference>
<evidence type="ECO:0000313" key="12">
    <source>
        <dbReference type="Proteomes" id="UP000219494"/>
    </source>
</evidence>
<gene>
    <name evidence="11" type="ORF">SAMN06297144_2447</name>
</gene>
<dbReference type="InterPro" id="IPR036097">
    <property type="entry name" value="HisK_dim/P_sf"/>
</dbReference>
<feature type="domain" description="PAC" evidence="10">
    <location>
        <begin position="385"/>
        <end position="438"/>
    </location>
</feature>
<evidence type="ECO:0000259" key="10">
    <source>
        <dbReference type="PROSITE" id="PS50113"/>
    </source>
</evidence>
<evidence type="ECO:0000256" key="2">
    <source>
        <dbReference type="ARBA" id="ARBA00012438"/>
    </source>
</evidence>
<dbReference type="PROSITE" id="PS50110">
    <property type="entry name" value="RESPONSE_REGULATORY"/>
    <property type="match status" value="1"/>
</dbReference>
<dbReference type="PROSITE" id="PS50109">
    <property type="entry name" value="HIS_KIN"/>
    <property type="match status" value="1"/>
</dbReference>
<dbReference type="SMART" id="SM00387">
    <property type="entry name" value="HATPase_c"/>
    <property type="match status" value="1"/>
</dbReference>
<dbReference type="InterPro" id="IPR036890">
    <property type="entry name" value="HATPase_C_sf"/>
</dbReference>
<dbReference type="SMART" id="SM00065">
    <property type="entry name" value="GAF"/>
    <property type="match status" value="2"/>
</dbReference>
<dbReference type="InterPro" id="IPR003661">
    <property type="entry name" value="HisK_dim/P_dom"/>
</dbReference>
<dbReference type="Pfam" id="PF13188">
    <property type="entry name" value="PAS_8"/>
    <property type="match status" value="1"/>
</dbReference>
<dbReference type="PANTHER" id="PTHR43304:SF1">
    <property type="entry name" value="PAC DOMAIN-CONTAINING PROTEIN"/>
    <property type="match status" value="1"/>
</dbReference>
<dbReference type="InterPro" id="IPR005467">
    <property type="entry name" value="His_kinase_dom"/>
</dbReference>
<dbReference type="SUPFAM" id="SSF55874">
    <property type="entry name" value="ATPase domain of HSP90 chaperone/DNA topoisomerase II/histidine kinase"/>
    <property type="match status" value="1"/>
</dbReference>
<dbReference type="Proteomes" id="UP000219494">
    <property type="component" value="Unassembled WGS sequence"/>
</dbReference>
<keyword evidence="12" id="KW-1185">Reference proteome</keyword>
<dbReference type="EC" id="2.7.13.3" evidence="2"/>
<dbReference type="SMART" id="SM00448">
    <property type="entry name" value="REC"/>
    <property type="match status" value="1"/>
</dbReference>
<dbReference type="GO" id="GO:0000155">
    <property type="term" value="F:phosphorelay sensor kinase activity"/>
    <property type="evidence" value="ECO:0007669"/>
    <property type="project" value="InterPro"/>
</dbReference>
<dbReference type="SMART" id="SM00086">
    <property type="entry name" value="PAC"/>
    <property type="match status" value="2"/>
</dbReference>
<dbReference type="InterPro" id="IPR003594">
    <property type="entry name" value="HATPase_dom"/>
</dbReference>
<proteinExistence type="predicted"/>
<dbReference type="Gene3D" id="3.30.450.20">
    <property type="entry name" value="PAS domain"/>
    <property type="match status" value="4"/>
</dbReference>
<dbReference type="Pfam" id="PF00072">
    <property type="entry name" value="Response_reg"/>
    <property type="match status" value="1"/>
</dbReference>
<dbReference type="SUPFAM" id="SSF55785">
    <property type="entry name" value="PYP-like sensor domain (PAS domain)"/>
    <property type="match status" value="4"/>
</dbReference>
<evidence type="ECO:0000259" key="8">
    <source>
        <dbReference type="PROSITE" id="PS50110"/>
    </source>
</evidence>
<dbReference type="Pfam" id="PF02518">
    <property type="entry name" value="HATPase_c"/>
    <property type="match status" value="1"/>
</dbReference>
<evidence type="ECO:0000256" key="3">
    <source>
        <dbReference type="ARBA" id="ARBA00022553"/>
    </source>
</evidence>
<dbReference type="InterPro" id="IPR013656">
    <property type="entry name" value="PAS_4"/>
</dbReference>
<feature type="domain" description="PAC" evidence="10">
    <location>
        <begin position="256"/>
        <end position="308"/>
    </location>
</feature>
<feature type="domain" description="PAS" evidence="9">
    <location>
        <begin position="309"/>
        <end position="380"/>
    </location>
</feature>
<dbReference type="PROSITE" id="PS50112">
    <property type="entry name" value="PAS"/>
    <property type="match status" value="2"/>
</dbReference>
<dbReference type="InterPro" id="IPR000700">
    <property type="entry name" value="PAS-assoc_C"/>
</dbReference>
<evidence type="ECO:0000256" key="4">
    <source>
        <dbReference type="ARBA" id="ARBA00022679"/>
    </source>
</evidence>
<dbReference type="Pfam" id="PF00512">
    <property type="entry name" value="HisKA"/>
    <property type="match status" value="1"/>
</dbReference>
<sequence>MSATLLVPDRPSAAGDTDFADVVRLAADTFAAPVAAIGLVAGDQLLLRARAGLVEPALPLVRGGAELSGISEDLLVVGDVLHEPRCADDPLVTATNARFYAAATLRDEDGITLGILAVIDPAPRPDGATPQQRLVLQILARQVTTHLALRRTLDEQERRGAELARLVDLHTEAERALQSIEERYRLAGFATNDAVWDWDLVGNEVTWNDALTRSYGYAPAAVAPTGDWWLQHIHADDRDRIDHSIHALLDGPDTRWSAEYRFRRADNSYASILDRGYVIRDVSGRATRMIGAMLDLTERQESRAALAISEERLRLATDAADVGFWDVDLIADVLIWPPIVKRMFGISADAPISIQDFYDGLHPSDRDATSTALAAACDPAQRALYDVEYRTVGKEDGIVRWVAAKGRGIFDDTGRCTRVVGTAIDITARKQADSALLESEARLRFLRELDEALQGALDPPAAMMAAATLLARWLQSSRCAYADVDADNDRFVIRDDYVAPGVASSAGVYNLDLFGSRAAADMRAGRMLIVRDVGAELDADDGREMFRSIGIDAIICCPLVKDDRLVAMMAVHQDHPRDWQEEEIALVAAVVERCWAHVQRIGAEARLRDSEERYRTLFEAVDSGFTIAEVKFDDGGRAIDYRLLESNPAFERQVGMGGLAGRWVREALPGLEEHWFERYGKVAATGEPLQFENYAAPLGRWFDVHAYRIGSAGANQVAILFNDITARKQAEQTMQALNERLEAQVAERTAELRFSRDIIEATASPICAFDADLRLIAFNRAHNNEFGRVHGFETRIGDRFPDLFPPEQRVRMTALMRRALSGERFTVVEQFGRAEYGQPHWEISYTPLCDASGAIIGAFHMADDVSDRLRAEQELTLAQEALRQSQKMEAMGSLTGGVAHDFNNLLTPIIGSLDMLQRKGLGGEREQRLIGGALQSAERAKTLVQRLLAFARRQPLQTSAVDVTALVHDMGELVASTCGPQTRVTLDVPDDLPAALADHNQVEMAILNLSVNARDAMPDGGRLTIAARGVEVADGHPTGLAPGRYLRLSVTDTGVGMDAETLRRAVEPFYSTKGIGKGTGLGLSMVHGLAAQLGGALAIDSRRGLGTDVQLWLPTTDQPATAAQRGDVAPARPSAGLALVVDDEEVVRASTADMLLELGYAVTEAGSAEHALALLDGGYRPDLLVTDHLMPGRSGSELAREVLARLPGTRTLIVSGYADVEGIAPDLPRLSKPFRQADLAASIAAHKA</sequence>
<dbReference type="Gene3D" id="1.10.287.130">
    <property type="match status" value="1"/>
</dbReference>
<dbReference type="InterPro" id="IPR001789">
    <property type="entry name" value="Sig_transdc_resp-reg_receiver"/>
</dbReference>
<feature type="modified residue" description="4-aspartylphosphate" evidence="6">
    <location>
        <position position="1187"/>
    </location>
</feature>
<dbReference type="InterPro" id="IPR035965">
    <property type="entry name" value="PAS-like_dom_sf"/>
</dbReference>
<dbReference type="SUPFAM" id="SSF52172">
    <property type="entry name" value="CheY-like"/>
    <property type="match status" value="1"/>
</dbReference>
<feature type="domain" description="Histidine kinase" evidence="7">
    <location>
        <begin position="897"/>
        <end position="1117"/>
    </location>
</feature>
<protein>
    <recommendedName>
        <fullName evidence="2">histidine kinase</fullName>
        <ecNumber evidence="2">2.7.13.3</ecNumber>
    </recommendedName>
</protein>
<dbReference type="Gene3D" id="3.40.50.2300">
    <property type="match status" value="1"/>
</dbReference>
<dbReference type="InterPro" id="IPR011006">
    <property type="entry name" value="CheY-like_superfamily"/>
</dbReference>
<evidence type="ECO:0000256" key="6">
    <source>
        <dbReference type="PROSITE-ProRule" id="PRU00169"/>
    </source>
</evidence>
<dbReference type="InterPro" id="IPR013655">
    <property type="entry name" value="PAS_fold_3"/>
</dbReference>
<dbReference type="SUPFAM" id="SSF55781">
    <property type="entry name" value="GAF domain-like"/>
    <property type="match status" value="2"/>
</dbReference>
<dbReference type="InterPro" id="IPR052162">
    <property type="entry name" value="Sensor_kinase/Photoreceptor"/>
</dbReference>
<dbReference type="CDD" id="cd00082">
    <property type="entry name" value="HisKA"/>
    <property type="match status" value="1"/>
</dbReference>
<evidence type="ECO:0000259" key="7">
    <source>
        <dbReference type="PROSITE" id="PS50109"/>
    </source>
</evidence>
<dbReference type="PROSITE" id="PS50113">
    <property type="entry name" value="PAC"/>
    <property type="match status" value="2"/>
</dbReference>
<dbReference type="InterPro" id="IPR000014">
    <property type="entry name" value="PAS"/>
</dbReference>
<dbReference type="Pfam" id="PF08448">
    <property type="entry name" value="PAS_4"/>
    <property type="match status" value="1"/>
</dbReference>
<comment type="catalytic activity">
    <reaction evidence="1">
        <text>ATP + protein L-histidine = ADP + protein N-phospho-L-histidine.</text>
        <dbReference type="EC" id="2.7.13.3"/>
    </reaction>
</comment>
<dbReference type="SMART" id="SM00091">
    <property type="entry name" value="PAS"/>
    <property type="match status" value="3"/>
</dbReference>
<dbReference type="AlphaFoldDB" id="A0A285R4N4"/>
<evidence type="ECO:0000256" key="1">
    <source>
        <dbReference type="ARBA" id="ARBA00000085"/>
    </source>
</evidence>
<dbReference type="Pfam" id="PF01590">
    <property type="entry name" value="GAF"/>
    <property type="match status" value="1"/>
</dbReference>
<dbReference type="InterPro" id="IPR029016">
    <property type="entry name" value="GAF-like_dom_sf"/>
</dbReference>
<dbReference type="PANTHER" id="PTHR43304">
    <property type="entry name" value="PHYTOCHROME-LIKE PROTEIN CPH1"/>
    <property type="match status" value="1"/>
</dbReference>
<name>A0A285R4N4_9SPHN</name>
<dbReference type="InterPro" id="IPR004358">
    <property type="entry name" value="Sig_transdc_His_kin-like_C"/>
</dbReference>
<dbReference type="Gene3D" id="2.10.70.100">
    <property type="match status" value="2"/>
</dbReference>
<feature type="domain" description="PAS" evidence="9">
    <location>
        <begin position="173"/>
        <end position="252"/>
    </location>
</feature>
<organism evidence="11 12">
    <name type="scientific">Sphingomonas guangdongensis</name>
    <dbReference type="NCBI Taxonomy" id="1141890"/>
    <lineage>
        <taxon>Bacteria</taxon>
        <taxon>Pseudomonadati</taxon>
        <taxon>Pseudomonadota</taxon>
        <taxon>Alphaproteobacteria</taxon>
        <taxon>Sphingomonadales</taxon>
        <taxon>Sphingomonadaceae</taxon>
        <taxon>Sphingomonas</taxon>
    </lineage>
</organism>
<keyword evidence="4" id="KW-0808">Transferase</keyword>